<dbReference type="InterPro" id="IPR036188">
    <property type="entry name" value="FAD/NAD-bd_sf"/>
</dbReference>
<dbReference type="InterPro" id="IPR050346">
    <property type="entry name" value="FMO-like"/>
</dbReference>
<sequence length="418" mass="48710">MRVGIIGAGAAGLTSARHVIQNGFQCDVFEISDKIGGVWVYTDRVGHDEYGYPVYSAMYQNLRTNLPKEVMGFPDFPVPDKEKSYLTQKEVLQFLNQYADYFELRQHVKFNCMVTNVRPLPNNKWELTHVFKHTNEVSTNEYDAIMVCNGQYNEPFEPTIENVDNYSGEVIHSHIYRSAEKYKDKRILTVGAGPSGLDLTLQVAKFAKKVYFSHHFEKASITKFPPNVEHITDVKRIVGDKTVEFANGSRHDIDVIILCTGYRFKFPFLDESCGIRIDDKFIQPLYKHMIHLEKPTMCFIGIPYNVCTFRMFDLQARYYCEYLKGSMSLPSTEEMRRITDEEMQKRWAAGLSKRDSHIMNEYQEDYFNDLAKEANIETISPVYVKLYDMSIMKLYTDLMNFREINYRVIDDENYTVVN</sequence>
<dbReference type="EMBL" id="OU900100">
    <property type="protein sequence ID" value="CAG9863787.1"/>
    <property type="molecule type" value="Genomic_DNA"/>
</dbReference>
<dbReference type="Proteomes" id="UP001153712">
    <property type="component" value="Chromosome 7"/>
</dbReference>
<dbReference type="SUPFAM" id="SSF51905">
    <property type="entry name" value="FAD/NAD(P)-binding domain"/>
    <property type="match status" value="2"/>
</dbReference>
<evidence type="ECO:0000256" key="4">
    <source>
        <dbReference type="ARBA" id="ARBA00022827"/>
    </source>
</evidence>
<dbReference type="InterPro" id="IPR000960">
    <property type="entry name" value="Flavin_mOase"/>
</dbReference>
<dbReference type="PANTHER" id="PTHR23023">
    <property type="entry name" value="DIMETHYLANILINE MONOOXYGENASE"/>
    <property type="match status" value="1"/>
</dbReference>
<dbReference type="FunFam" id="3.50.50.60:FF:000138">
    <property type="entry name" value="Flavin-containing monooxygenase"/>
    <property type="match status" value="1"/>
</dbReference>
<gene>
    <name evidence="9" type="ORF">PHYEVI_LOCUS10070</name>
</gene>
<evidence type="ECO:0000313" key="10">
    <source>
        <dbReference type="Proteomes" id="UP001153712"/>
    </source>
</evidence>
<dbReference type="AlphaFoldDB" id="A0A9N9TZU0"/>
<evidence type="ECO:0000256" key="5">
    <source>
        <dbReference type="ARBA" id="ARBA00022857"/>
    </source>
</evidence>
<protein>
    <recommendedName>
        <fullName evidence="8">Flavin-containing monooxygenase</fullName>
        <ecNumber evidence="8">1.-.-.-</ecNumber>
    </recommendedName>
</protein>
<dbReference type="Pfam" id="PF00743">
    <property type="entry name" value="FMO-like"/>
    <property type="match status" value="2"/>
</dbReference>
<keyword evidence="3 8" id="KW-0285">Flavoprotein</keyword>
<proteinExistence type="inferred from homology"/>
<dbReference type="InterPro" id="IPR020946">
    <property type="entry name" value="Flavin_mOase-like"/>
</dbReference>
<dbReference type="GO" id="GO:0004499">
    <property type="term" value="F:N,N-dimethylaniline monooxygenase activity"/>
    <property type="evidence" value="ECO:0007669"/>
    <property type="project" value="InterPro"/>
</dbReference>
<dbReference type="PRINTS" id="PR00370">
    <property type="entry name" value="FMOXYGENASE"/>
</dbReference>
<dbReference type="GO" id="GO:0050661">
    <property type="term" value="F:NADP binding"/>
    <property type="evidence" value="ECO:0007669"/>
    <property type="project" value="InterPro"/>
</dbReference>
<dbReference type="GO" id="GO:0050660">
    <property type="term" value="F:flavin adenine dinucleotide binding"/>
    <property type="evidence" value="ECO:0007669"/>
    <property type="project" value="InterPro"/>
</dbReference>
<keyword evidence="5" id="KW-0521">NADP</keyword>
<name>A0A9N9TZU0_PHYSR</name>
<evidence type="ECO:0000256" key="3">
    <source>
        <dbReference type="ARBA" id="ARBA00022630"/>
    </source>
</evidence>
<evidence type="ECO:0000256" key="7">
    <source>
        <dbReference type="ARBA" id="ARBA00023033"/>
    </source>
</evidence>
<evidence type="ECO:0000256" key="2">
    <source>
        <dbReference type="ARBA" id="ARBA00009183"/>
    </source>
</evidence>
<evidence type="ECO:0000256" key="6">
    <source>
        <dbReference type="ARBA" id="ARBA00023002"/>
    </source>
</evidence>
<dbReference type="PIRSF" id="PIRSF000332">
    <property type="entry name" value="FMO"/>
    <property type="match status" value="1"/>
</dbReference>
<keyword evidence="10" id="KW-1185">Reference proteome</keyword>
<keyword evidence="6 8" id="KW-0560">Oxidoreductase</keyword>
<dbReference type="EC" id="1.-.-.-" evidence="8"/>
<evidence type="ECO:0000256" key="1">
    <source>
        <dbReference type="ARBA" id="ARBA00001974"/>
    </source>
</evidence>
<accession>A0A9N9TZU0</accession>
<comment type="cofactor">
    <cofactor evidence="1 8">
        <name>FAD</name>
        <dbReference type="ChEBI" id="CHEBI:57692"/>
    </cofactor>
</comment>
<dbReference type="Gene3D" id="3.50.50.60">
    <property type="entry name" value="FAD/NAD(P)-binding domain"/>
    <property type="match status" value="2"/>
</dbReference>
<reference evidence="9" key="1">
    <citation type="submission" date="2022-01" db="EMBL/GenBank/DDBJ databases">
        <authorList>
            <person name="King R."/>
        </authorList>
    </citation>
    <scope>NUCLEOTIDE SEQUENCE</scope>
</reference>
<keyword evidence="7 8" id="KW-0503">Monooxygenase</keyword>
<organism evidence="9 10">
    <name type="scientific">Phyllotreta striolata</name>
    <name type="common">Striped flea beetle</name>
    <name type="synonym">Crioceris striolata</name>
    <dbReference type="NCBI Taxonomy" id="444603"/>
    <lineage>
        <taxon>Eukaryota</taxon>
        <taxon>Metazoa</taxon>
        <taxon>Ecdysozoa</taxon>
        <taxon>Arthropoda</taxon>
        <taxon>Hexapoda</taxon>
        <taxon>Insecta</taxon>
        <taxon>Pterygota</taxon>
        <taxon>Neoptera</taxon>
        <taxon>Endopterygota</taxon>
        <taxon>Coleoptera</taxon>
        <taxon>Polyphaga</taxon>
        <taxon>Cucujiformia</taxon>
        <taxon>Chrysomeloidea</taxon>
        <taxon>Chrysomelidae</taxon>
        <taxon>Galerucinae</taxon>
        <taxon>Alticini</taxon>
        <taxon>Phyllotreta</taxon>
    </lineage>
</organism>
<dbReference type="OrthoDB" id="66881at2759"/>
<evidence type="ECO:0000313" key="9">
    <source>
        <dbReference type="EMBL" id="CAG9863787.1"/>
    </source>
</evidence>
<keyword evidence="4 8" id="KW-0274">FAD</keyword>
<evidence type="ECO:0000256" key="8">
    <source>
        <dbReference type="RuleBase" id="RU361177"/>
    </source>
</evidence>
<comment type="similarity">
    <text evidence="2 8">Belongs to the FMO family.</text>
</comment>